<protein>
    <submittedName>
        <fullName evidence="2">Uncharacterized protein</fullName>
    </submittedName>
</protein>
<organism evidence="2 3">
    <name type="scientific">Psylliodes chrysocephalus</name>
    <dbReference type="NCBI Taxonomy" id="3402493"/>
    <lineage>
        <taxon>Eukaryota</taxon>
        <taxon>Metazoa</taxon>
        <taxon>Ecdysozoa</taxon>
        <taxon>Arthropoda</taxon>
        <taxon>Hexapoda</taxon>
        <taxon>Insecta</taxon>
        <taxon>Pterygota</taxon>
        <taxon>Neoptera</taxon>
        <taxon>Endopterygota</taxon>
        <taxon>Coleoptera</taxon>
        <taxon>Polyphaga</taxon>
        <taxon>Cucujiformia</taxon>
        <taxon>Chrysomeloidea</taxon>
        <taxon>Chrysomelidae</taxon>
        <taxon>Galerucinae</taxon>
        <taxon>Alticini</taxon>
        <taxon>Psylliodes</taxon>
    </lineage>
</organism>
<keyword evidence="1" id="KW-0175">Coiled coil</keyword>
<evidence type="ECO:0000313" key="3">
    <source>
        <dbReference type="Proteomes" id="UP001153636"/>
    </source>
</evidence>
<name>A0A9P0DBB0_9CUCU</name>
<reference evidence="2" key="1">
    <citation type="submission" date="2022-01" db="EMBL/GenBank/DDBJ databases">
        <authorList>
            <person name="King R."/>
        </authorList>
    </citation>
    <scope>NUCLEOTIDE SEQUENCE</scope>
</reference>
<dbReference type="AlphaFoldDB" id="A0A9P0DBB0"/>
<evidence type="ECO:0000313" key="2">
    <source>
        <dbReference type="EMBL" id="CAH1115166.1"/>
    </source>
</evidence>
<dbReference type="Proteomes" id="UP001153636">
    <property type="component" value="Chromosome 9"/>
</dbReference>
<accession>A0A9P0DBB0</accession>
<feature type="coiled-coil region" evidence="1">
    <location>
        <begin position="58"/>
        <end position="85"/>
    </location>
</feature>
<sequence>MHLNCTDLKADDRFTRQKLRCIKIVCNRCSSIVDQFSEVKGILETFKINIDDSFDEKFKGIQNNIESFNNQLSEFKDQVKNSESLCSPEFIETVTAEAVDRMRHDKNILIRGIAEAQGDSAVKKEHDKEKLDLILRSVRQPKWLLFIESENQILTINTLE</sequence>
<keyword evidence="3" id="KW-1185">Reference proteome</keyword>
<evidence type="ECO:0000256" key="1">
    <source>
        <dbReference type="SAM" id="Coils"/>
    </source>
</evidence>
<proteinExistence type="predicted"/>
<dbReference type="EMBL" id="OV651821">
    <property type="protein sequence ID" value="CAH1115166.1"/>
    <property type="molecule type" value="Genomic_DNA"/>
</dbReference>
<gene>
    <name evidence="2" type="ORF">PSYICH_LOCUS15707</name>
</gene>
<dbReference type="OrthoDB" id="6802816at2759"/>